<evidence type="ECO:0000259" key="10">
    <source>
        <dbReference type="PROSITE" id="PS51117"/>
    </source>
</evidence>
<dbReference type="InterPro" id="IPR000034">
    <property type="entry name" value="Laminin_IV"/>
</dbReference>
<keyword evidence="1 7" id="KW-0732">Signal</keyword>
<keyword evidence="3 6" id="KW-1015">Disulfide bond</keyword>
<dbReference type="FunFam" id="2.10.25.10:FF:000166">
    <property type="entry name" value="laminin subunit gamma-1"/>
    <property type="match status" value="1"/>
</dbReference>
<evidence type="ECO:0000256" key="1">
    <source>
        <dbReference type="ARBA" id="ARBA00022729"/>
    </source>
</evidence>
<dbReference type="STRING" id="188477.A0A433SWR9"/>
<dbReference type="GO" id="GO:0009887">
    <property type="term" value="P:animal organ morphogenesis"/>
    <property type="evidence" value="ECO:0007669"/>
    <property type="project" value="TreeGrafter"/>
</dbReference>
<evidence type="ECO:0000256" key="7">
    <source>
        <dbReference type="SAM" id="SignalP"/>
    </source>
</evidence>
<feature type="domain" description="Laminin N-terminal" evidence="10">
    <location>
        <begin position="46"/>
        <end position="288"/>
    </location>
</feature>
<feature type="domain" description="Laminin EGF-like" evidence="8">
    <location>
        <begin position="450"/>
        <end position="502"/>
    </location>
</feature>
<proteinExistence type="predicted"/>
<evidence type="ECO:0000256" key="3">
    <source>
        <dbReference type="ARBA" id="ARBA00023157"/>
    </source>
</evidence>
<evidence type="ECO:0000256" key="4">
    <source>
        <dbReference type="ARBA" id="ARBA00023180"/>
    </source>
</evidence>
<dbReference type="FunFam" id="2.10.25.10:FF:000193">
    <property type="entry name" value="Laminin subunit gamma 1"/>
    <property type="match status" value="1"/>
</dbReference>
<gene>
    <name evidence="11" type="ORF">EGW08_018504</name>
</gene>
<reference evidence="11 12" key="1">
    <citation type="submission" date="2019-01" db="EMBL/GenBank/DDBJ databases">
        <title>A draft genome assembly of the solar-powered sea slug Elysia chlorotica.</title>
        <authorList>
            <person name="Cai H."/>
            <person name="Li Q."/>
            <person name="Fang X."/>
            <person name="Li J."/>
            <person name="Curtis N.E."/>
            <person name="Altenburger A."/>
            <person name="Shibata T."/>
            <person name="Feng M."/>
            <person name="Maeda T."/>
            <person name="Schwartz J.A."/>
            <person name="Shigenobu S."/>
            <person name="Lundholm N."/>
            <person name="Nishiyama T."/>
            <person name="Yang H."/>
            <person name="Hasebe M."/>
            <person name="Li S."/>
            <person name="Pierce S.K."/>
            <person name="Wang J."/>
        </authorList>
    </citation>
    <scope>NUCLEOTIDE SEQUENCE [LARGE SCALE GENOMIC DNA]</scope>
    <source>
        <strain evidence="11">EC2010</strain>
        <tissue evidence="11">Whole organism of an adult</tissue>
    </source>
</reference>
<feature type="chain" id="PRO_5019032108" description="Laminin N-terminal domain-containing protein" evidence="7">
    <location>
        <begin position="28"/>
        <end position="672"/>
    </location>
</feature>
<dbReference type="EMBL" id="RQTK01000905">
    <property type="protein sequence ID" value="RUS73743.1"/>
    <property type="molecule type" value="Genomic_DNA"/>
</dbReference>
<dbReference type="InterPro" id="IPR050440">
    <property type="entry name" value="Laminin/Netrin_ECM"/>
</dbReference>
<dbReference type="SMART" id="SM00136">
    <property type="entry name" value="LamNT"/>
    <property type="match status" value="1"/>
</dbReference>
<dbReference type="FunFam" id="2.60.120.260:FF:000018">
    <property type="entry name" value="Laminin subunit gamma 1"/>
    <property type="match status" value="1"/>
</dbReference>
<feature type="non-terminal residue" evidence="11">
    <location>
        <position position="672"/>
    </location>
</feature>
<keyword evidence="4" id="KW-0325">Glycoprotein</keyword>
<dbReference type="Gene3D" id="2.10.25.10">
    <property type="entry name" value="Laminin"/>
    <property type="match status" value="3"/>
</dbReference>
<dbReference type="PANTHER" id="PTHR10574:SF435">
    <property type="entry name" value="LAMININ SUBUNIT GAMMA-1"/>
    <property type="match status" value="1"/>
</dbReference>
<dbReference type="Pfam" id="PF00055">
    <property type="entry name" value="Laminin_N"/>
    <property type="match status" value="1"/>
</dbReference>
<feature type="disulfide bond" evidence="6">
    <location>
        <begin position="423"/>
        <end position="432"/>
    </location>
</feature>
<dbReference type="OrthoDB" id="5984158at2759"/>
<keyword evidence="2" id="KW-0677">Repeat</keyword>
<dbReference type="PROSITE" id="PS50027">
    <property type="entry name" value="EGF_LAM_2"/>
    <property type="match status" value="2"/>
</dbReference>
<dbReference type="Pfam" id="PF00053">
    <property type="entry name" value="EGF_laminin"/>
    <property type="match status" value="4"/>
</dbReference>
<dbReference type="GO" id="GO:0009888">
    <property type="term" value="P:tissue development"/>
    <property type="evidence" value="ECO:0007669"/>
    <property type="project" value="TreeGrafter"/>
</dbReference>
<dbReference type="SMART" id="SM00281">
    <property type="entry name" value="LamB"/>
    <property type="match status" value="1"/>
</dbReference>
<comment type="caution">
    <text evidence="6">Lacks conserved residue(s) required for the propagation of feature annotation.</text>
</comment>
<dbReference type="PANTHER" id="PTHR10574">
    <property type="entry name" value="NETRIN/LAMININ-RELATED"/>
    <property type="match status" value="1"/>
</dbReference>
<dbReference type="Gene3D" id="2.60.120.260">
    <property type="entry name" value="Galactose-binding domain-like"/>
    <property type="match status" value="1"/>
</dbReference>
<dbReference type="PROSITE" id="PS51117">
    <property type="entry name" value="LAMININ_NTER"/>
    <property type="match status" value="1"/>
</dbReference>
<dbReference type="FunFam" id="2.10.25.10:FF:000067">
    <property type="entry name" value="Laminin subunit gamma 1"/>
    <property type="match status" value="1"/>
</dbReference>
<evidence type="ECO:0000256" key="2">
    <source>
        <dbReference type="ARBA" id="ARBA00022737"/>
    </source>
</evidence>
<evidence type="ECO:0000259" key="9">
    <source>
        <dbReference type="PROSITE" id="PS51115"/>
    </source>
</evidence>
<dbReference type="GO" id="GO:0005604">
    <property type="term" value="C:basement membrane"/>
    <property type="evidence" value="ECO:0007669"/>
    <property type="project" value="TreeGrafter"/>
</dbReference>
<keyword evidence="12" id="KW-1185">Reference proteome</keyword>
<dbReference type="InterPro" id="IPR008211">
    <property type="entry name" value="Laminin_N"/>
</dbReference>
<accession>A0A433SWR9</accession>
<keyword evidence="5 6" id="KW-0424">Laminin EGF-like domain</keyword>
<feature type="domain" description="Laminin IV type A" evidence="9">
    <location>
        <begin position="529"/>
        <end position="672"/>
    </location>
</feature>
<feature type="domain" description="Laminin EGF-like" evidence="8">
    <location>
        <begin position="403"/>
        <end position="449"/>
    </location>
</feature>
<feature type="disulfide bond" evidence="6">
    <location>
        <begin position="473"/>
        <end position="482"/>
    </location>
</feature>
<feature type="disulfide bond" evidence="6">
    <location>
        <begin position="403"/>
        <end position="415"/>
    </location>
</feature>
<feature type="signal peptide" evidence="7">
    <location>
        <begin position="1"/>
        <end position="27"/>
    </location>
</feature>
<dbReference type="SMART" id="SM00180">
    <property type="entry name" value="EGF_Lam"/>
    <property type="match status" value="4"/>
</dbReference>
<evidence type="ECO:0008006" key="13">
    <source>
        <dbReference type="Google" id="ProtNLM"/>
    </source>
</evidence>
<dbReference type="PROSITE" id="PS51115">
    <property type="entry name" value="LAMININ_IVA"/>
    <property type="match status" value="1"/>
</dbReference>
<evidence type="ECO:0000313" key="11">
    <source>
        <dbReference type="EMBL" id="RUS73743.1"/>
    </source>
</evidence>
<dbReference type="SUPFAM" id="SSF57196">
    <property type="entry name" value="EGF/Laminin"/>
    <property type="match status" value="4"/>
</dbReference>
<organism evidence="11 12">
    <name type="scientific">Elysia chlorotica</name>
    <name type="common">Eastern emerald elysia</name>
    <name type="synonym">Sea slug</name>
    <dbReference type="NCBI Taxonomy" id="188477"/>
    <lineage>
        <taxon>Eukaryota</taxon>
        <taxon>Metazoa</taxon>
        <taxon>Spiralia</taxon>
        <taxon>Lophotrochozoa</taxon>
        <taxon>Mollusca</taxon>
        <taxon>Gastropoda</taxon>
        <taxon>Heterobranchia</taxon>
        <taxon>Euthyneura</taxon>
        <taxon>Panpulmonata</taxon>
        <taxon>Sacoglossa</taxon>
        <taxon>Placobranchoidea</taxon>
        <taxon>Plakobranchidae</taxon>
        <taxon>Elysia</taxon>
    </lineage>
</organism>
<evidence type="ECO:0000259" key="8">
    <source>
        <dbReference type="PROSITE" id="PS50027"/>
    </source>
</evidence>
<dbReference type="InterPro" id="IPR002049">
    <property type="entry name" value="LE_dom"/>
</dbReference>
<dbReference type="GO" id="GO:0007411">
    <property type="term" value="P:axon guidance"/>
    <property type="evidence" value="ECO:0007669"/>
    <property type="project" value="TreeGrafter"/>
</dbReference>
<dbReference type="PRINTS" id="PR00011">
    <property type="entry name" value="EGFLAMININ"/>
</dbReference>
<dbReference type="Proteomes" id="UP000271974">
    <property type="component" value="Unassembled WGS sequence"/>
</dbReference>
<evidence type="ECO:0000256" key="5">
    <source>
        <dbReference type="ARBA" id="ARBA00023292"/>
    </source>
</evidence>
<comment type="caution">
    <text evidence="11">The sequence shown here is derived from an EMBL/GenBank/DDBJ whole genome shotgun (WGS) entry which is preliminary data.</text>
</comment>
<evidence type="ECO:0000256" key="6">
    <source>
        <dbReference type="PROSITE-ProRule" id="PRU00460"/>
    </source>
</evidence>
<name>A0A433SWR9_ELYCH</name>
<dbReference type="AlphaFoldDB" id="A0A433SWR9"/>
<dbReference type="PROSITE" id="PS01248">
    <property type="entry name" value="EGF_LAM_1"/>
    <property type="match status" value="2"/>
</dbReference>
<sequence>MFAGRITPFKMLVKVVFLFVGLQTVLCQNENPEPRSNRPCYTSDRIAQRCQPPFVNAAYDRVFEATNTCGMNGPTSYCVQTKNRNDYRSTYCSLCDNRDPSRRHPPEYLSDFNNNTRQKTWWQSDTMREGMQYPTQVNLTLHLEKAFDITYVQLRFYSPRPESFAIYKRTRQDGPWTPYQFYSASCETTYGLRRDEIITVQEEDRAVCTPYFSGISPLTGGAVAFSTLEGRPSMFRFNSSPKLQEWVTATDLRIVLTRMNTFGDEVFGDSKVLSSYFYAISDLSVGARCKCNGVRSRTHTLALVRDLLVDVCKCEHNTKGVDCQMCKDFYNDQPWMRATETDAHECKACDCNGLSETCVFDEELYRRTGHGGRCTDCKENTDGIHCELCKANFWRSGTQCLQCACNPIGSVSLQCDDQGQCRCKPGVGGQRCDQCLPNFYDFGEDGCVACECDPSGSLDNTPSCDSDTGRCRCKDNVDGRRCDKCKPGYFGLNPDDPFGCISCFCYGHSSECSSADGYYAHNITSDFDTGNQGWTAVDERGSEVASQYHGISKSFTIKGLNEILYFSAPARYLGDQRFSYDQYLTFDLFMISGRYRGMRSDIVLEGGNGQKISIHMYAQGNQLPTVGVKNTFTFRIHEHRDYMWYPQMNAVDLIGLLSNLTAIKIKGTYNKT</sequence>
<evidence type="ECO:0000313" key="12">
    <source>
        <dbReference type="Proteomes" id="UP000271974"/>
    </source>
</evidence>
<protein>
    <recommendedName>
        <fullName evidence="13">Laminin N-terminal domain-containing protein</fullName>
    </recommendedName>
</protein>
<dbReference type="CDD" id="cd00055">
    <property type="entry name" value="EGF_Lam"/>
    <property type="match status" value="3"/>
</dbReference>
<dbReference type="Pfam" id="PF00052">
    <property type="entry name" value="Laminin_B"/>
    <property type="match status" value="1"/>
</dbReference>